<reference evidence="2 3" key="1">
    <citation type="journal article" date="2020" name="Sci. Rep.">
        <title>A novel cyanobacterial geosmin producer, revising GeoA distribution and dispersion patterns in Bacteria.</title>
        <authorList>
            <person name="Churro C."/>
            <person name="Semedo-Aguiar A.P."/>
            <person name="Silva A.D."/>
            <person name="Pereira-Leal J.B."/>
            <person name="Leite R.B."/>
        </authorList>
    </citation>
    <scope>NUCLEOTIDE SEQUENCE [LARGE SCALE GENOMIC DNA]</scope>
    <source>
        <strain evidence="2 3">IPMA8</strain>
    </source>
</reference>
<feature type="coiled-coil region" evidence="1">
    <location>
        <begin position="98"/>
        <end position="125"/>
    </location>
</feature>
<dbReference type="Proteomes" id="UP000702425">
    <property type="component" value="Unassembled WGS sequence"/>
</dbReference>
<evidence type="ECO:0000256" key="1">
    <source>
        <dbReference type="SAM" id="Coils"/>
    </source>
</evidence>
<keyword evidence="3" id="KW-1185">Reference proteome</keyword>
<dbReference type="RefSeq" id="WP_172192689.1">
    <property type="nucleotide sequence ID" value="NZ_CAWPPK010000095.1"/>
</dbReference>
<sequence length="158" mass="18244">MNIPVVSTPYLQRIAEIRSKIEALKAEAEAIEPDAIVEGFDVLQSQQSRKQIVYNDANAKIVIQFRNQYDDQILPIQRLDEDIAREYENLCRSNAESIESSKAFIAELQTQLEEAEAKLETFLTSEHLKNLQKQRAIELKKTEFQVPKLAVYVHQLNR</sequence>
<gene>
    <name evidence="2" type="ORF">E5S67_05934</name>
</gene>
<evidence type="ECO:0000313" key="2">
    <source>
        <dbReference type="EMBL" id="NQE38150.1"/>
    </source>
</evidence>
<evidence type="ECO:0000313" key="3">
    <source>
        <dbReference type="Proteomes" id="UP000702425"/>
    </source>
</evidence>
<keyword evidence="1" id="KW-0175">Coiled coil</keyword>
<organism evidence="2 3">
    <name type="scientific">Microcoleus asticus IPMA8</name>
    <dbReference type="NCBI Taxonomy" id="2563858"/>
    <lineage>
        <taxon>Bacteria</taxon>
        <taxon>Bacillati</taxon>
        <taxon>Cyanobacteriota</taxon>
        <taxon>Cyanophyceae</taxon>
        <taxon>Oscillatoriophycideae</taxon>
        <taxon>Oscillatoriales</taxon>
        <taxon>Microcoleaceae</taxon>
        <taxon>Microcoleus</taxon>
        <taxon>Microcoleus asticus</taxon>
    </lineage>
</organism>
<accession>A0ABX2D947</accession>
<protein>
    <submittedName>
        <fullName evidence="2">Uncharacterized protein</fullName>
    </submittedName>
</protein>
<proteinExistence type="predicted"/>
<comment type="caution">
    <text evidence="2">The sequence shown here is derived from an EMBL/GenBank/DDBJ whole genome shotgun (WGS) entry which is preliminary data.</text>
</comment>
<name>A0ABX2D947_9CYAN</name>
<dbReference type="EMBL" id="SRRZ01000184">
    <property type="protein sequence ID" value="NQE38150.1"/>
    <property type="molecule type" value="Genomic_DNA"/>
</dbReference>